<evidence type="ECO:0000256" key="5">
    <source>
        <dbReference type="ARBA" id="ARBA00022695"/>
    </source>
</evidence>
<dbReference type="GO" id="GO:0070566">
    <property type="term" value="F:adenylyltransferase activity"/>
    <property type="evidence" value="ECO:0007669"/>
    <property type="project" value="UniProtKB-ARBA"/>
</dbReference>
<dbReference type="Pfam" id="PF01467">
    <property type="entry name" value="CTP_transf_like"/>
    <property type="match status" value="1"/>
</dbReference>
<evidence type="ECO:0000313" key="10">
    <source>
        <dbReference type="EMBL" id="SFV71470.1"/>
    </source>
</evidence>
<dbReference type="EMBL" id="FPHM01000251">
    <property type="protein sequence ID" value="SFV71470.1"/>
    <property type="molecule type" value="Genomic_DNA"/>
</dbReference>
<sequence>MVNQSKPILAIFGGSFDPPHEGHQAIVKLASKYLDIDKLIVVPAFLNPFKKTSSALASQRLEWCQTLFDNIPKVQVDDYEIQEGKSTTTSQTLKHFNSRNHVKYLIIGADNLSTLEKWHQFEWLNTHITWVIITRENYPIISDSLKSWKVLSIHKAMSSTAIRDKQDLQHVDNKIKHSVQKVLQGKHIMKIEQSIENIVQILDQNKADDIEVFNLEDADYIAKRVIISNSLNGKHTIALAEHIKKALKETDEDILYSDISDDWAVLDLGDTLIHIMIPEYRQRYSIETFLSELVEKQKKNADIDPA</sequence>
<proteinExistence type="inferred from homology"/>
<reference evidence="10" key="1">
    <citation type="submission" date="2016-10" db="EMBL/GenBank/DDBJ databases">
        <authorList>
            <person name="de Groot N.N."/>
        </authorList>
    </citation>
    <scope>NUCLEOTIDE SEQUENCE</scope>
</reference>
<dbReference type="Pfam" id="PF02410">
    <property type="entry name" value="RsfS"/>
    <property type="match status" value="1"/>
</dbReference>
<evidence type="ECO:0000256" key="4">
    <source>
        <dbReference type="ARBA" id="ARBA00022679"/>
    </source>
</evidence>
<evidence type="ECO:0000256" key="7">
    <source>
        <dbReference type="ARBA" id="ARBA00022840"/>
    </source>
</evidence>
<dbReference type="InterPro" id="IPR014729">
    <property type="entry name" value="Rossmann-like_a/b/a_fold"/>
</dbReference>
<organism evidence="10">
    <name type="scientific">hydrothermal vent metagenome</name>
    <dbReference type="NCBI Taxonomy" id="652676"/>
    <lineage>
        <taxon>unclassified sequences</taxon>
        <taxon>metagenomes</taxon>
        <taxon>ecological metagenomes</taxon>
    </lineage>
</organism>
<dbReference type="AlphaFoldDB" id="A0A1W1D037"/>
<dbReference type="NCBIfam" id="TIGR00125">
    <property type="entry name" value="cyt_tran_rel"/>
    <property type="match status" value="1"/>
</dbReference>
<keyword evidence="6" id="KW-0547">Nucleotide-binding</keyword>
<feature type="domain" description="Cytidyltransferase-like" evidence="9">
    <location>
        <begin position="11"/>
        <end position="164"/>
    </location>
</feature>
<dbReference type="SUPFAM" id="SSF81301">
    <property type="entry name" value="Nucleotidyltransferase"/>
    <property type="match status" value="1"/>
</dbReference>
<dbReference type="InterPro" id="IPR043519">
    <property type="entry name" value="NT_sf"/>
</dbReference>
<evidence type="ECO:0000259" key="9">
    <source>
        <dbReference type="Pfam" id="PF01467"/>
    </source>
</evidence>
<evidence type="ECO:0000256" key="8">
    <source>
        <dbReference type="ARBA" id="ARBA00023027"/>
    </source>
</evidence>
<name>A0A1W1D037_9ZZZZ</name>
<evidence type="ECO:0000256" key="3">
    <source>
        <dbReference type="ARBA" id="ARBA00022642"/>
    </source>
</evidence>
<keyword evidence="5" id="KW-0548">Nucleotidyltransferase</keyword>
<keyword evidence="8" id="KW-0520">NAD</keyword>
<gene>
    <name evidence="10" type="ORF">MNB_SV-13-1434</name>
</gene>
<dbReference type="InterPro" id="IPR004394">
    <property type="entry name" value="Iojap/RsfS/C7orf30"/>
</dbReference>
<dbReference type="NCBIfam" id="TIGR00482">
    <property type="entry name" value="nicotinate (nicotinamide) nucleotide adenylyltransferase"/>
    <property type="match status" value="1"/>
</dbReference>
<accession>A0A1W1D037</accession>
<dbReference type="NCBIfam" id="TIGR00090">
    <property type="entry name" value="rsfS_iojap_ybeB"/>
    <property type="match status" value="1"/>
</dbReference>
<protein>
    <submittedName>
        <fullName evidence="10">Iojap protein</fullName>
    </submittedName>
</protein>
<dbReference type="PANTHER" id="PTHR39321">
    <property type="entry name" value="NICOTINATE-NUCLEOTIDE ADENYLYLTRANSFERASE-RELATED"/>
    <property type="match status" value="1"/>
</dbReference>
<dbReference type="PANTHER" id="PTHR39321:SF3">
    <property type="entry name" value="PHOSPHOPANTETHEINE ADENYLYLTRANSFERASE"/>
    <property type="match status" value="1"/>
</dbReference>
<dbReference type="GO" id="GO:0005524">
    <property type="term" value="F:ATP binding"/>
    <property type="evidence" value="ECO:0007669"/>
    <property type="project" value="UniProtKB-KW"/>
</dbReference>
<comment type="similarity">
    <text evidence="2">Belongs to the Iojap/RsfS family.</text>
</comment>
<dbReference type="Gene3D" id="3.40.50.620">
    <property type="entry name" value="HUPs"/>
    <property type="match status" value="1"/>
</dbReference>
<keyword evidence="7" id="KW-0067">ATP-binding</keyword>
<dbReference type="HAMAP" id="MF_00244">
    <property type="entry name" value="NaMN_adenylyltr"/>
    <property type="match status" value="1"/>
</dbReference>
<dbReference type="Gene3D" id="3.30.460.10">
    <property type="entry name" value="Beta Polymerase, domain 2"/>
    <property type="match status" value="1"/>
</dbReference>
<dbReference type="InterPro" id="IPR004821">
    <property type="entry name" value="Cyt_trans-like"/>
</dbReference>
<keyword evidence="4" id="KW-0808">Transferase</keyword>
<dbReference type="UniPathway" id="UPA00253"/>
<dbReference type="CDD" id="cd02165">
    <property type="entry name" value="NMNAT"/>
    <property type="match status" value="1"/>
</dbReference>
<evidence type="ECO:0000256" key="2">
    <source>
        <dbReference type="ARBA" id="ARBA00010574"/>
    </source>
</evidence>
<dbReference type="InterPro" id="IPR005248">
    <property type="entry name" value="NadD/NMNAT"/>
</dbReference>
<dbReference type="GO" id="GO:0009435">
    <property type="term" value="P:NAD+ biosynthetic process"/>
    <property type="evidence" value="ECO:0007669"/>
    <property type="project" value="UniProtKB-UniPathway"/>
</dbReference>
<evidence type="ECO:0000256" key="1">
    <source>
        <dbReference type="ARBA" id="ARBA00004790"/>
    </source>
</evidence>
<keyword evidence="3" id="KW-0662">Pyridine nucleotide biosynthesis</keyword>
<comment type="pathway">
    <text evidence="1">Cofactor biosynthesis; NAD(+) biosynthesis.</text>
</comment>
<evidence type="ECO:0000256" key="6">
    <source>
        <dbReference type="ARBA" id="ARBA00022741"/>
    </source>
</evidence>
<dbReference type="SUPFAM" id="SSF52374">
    <property type="entry name" value="Nucleotidylyl transferase"/>
    <property type="match status" value="1"/>
</dbReference>